<name>A0ABP9UMS1_9BACT</name>
<evidence type="ECO:0000313" key="2">
    <source>
        <dbReference type="Proteomes" id="UP001476282"/>
    </source>
</evidence>
<dbReference type="PANTHER" id="PTHR38433:SF1">
    <property type="entry name" value="DUF1641 DOMAIN-CONTAINING PROTEIN"/>
    <property type="match status" value="1"/>
</dbReference>
<evidence type="ECO:0008006" key="3">
    <source>
        <dbReference type="Google" id="ProtNLM"/>
    </source>
</evidence>
<proteinExistence type="predicted"/>
<gene>
    <name evidence="1" type="ORF">Hsar01_02105</name>
</gene>
<protein>
    <recommendedName>
        <fullName evidence="3">DUF1641 domain-containing protein</fullName>
    </recommendedName>
</protein>
<comment type="caution">
    <text evidence="1">The sequence shown here is derived from an EMBL/GenBank/DDBJ whole genome shotgun (WGS) entry which is preliminary data.</text>
</comment>
<accession>A0ABP9UMS1</accession>
<keyword evidence="2" id="KW-1185">Reference proteome</keyword>
<dbReference type="RefSeq" id="WP_353567008.1">
    <property type="nucleotide sequence ID" value="NZ_BAABRI010000010.1"/>
</dbReference>
<organism evidence="1 2">
    <name type="scientific">Haloferula sargassicola</name>
    <dbReference type="NCBI Taxonomy" id="490096"/>
    <lineage>
        <taxon>Bacteria</taxon>
        <taxon>Pseudomonadati</taxon>
        <taxon>Verrucomicrobiota</taxon>
        <taxon>Verrucomicrobiia</taxon>
        <taxon>Verrucomicrobiales</taxon>
        <taxon>Verrucomicrobiaceae</taxon>
        <taxon>Haloferula</taxon>
    </lineage>
</organism>
<dbReference type="InterPro" id="IPR012440">
    <property type="entry name" value="DUF1641"/>
</dbReference>
<dbReference type="EMBL" id="BAABRI010000010">
    <property type="protein sequence ID" value="GAA5482880.1"/>
    <property type="molecule type" value="Genomic_DNA"/>
</dbReference>
<evidence type="ECO:0000313" key="1">
    <source>
        <dbReference type="EMBL" id="GAA5482880.1"/>
    </source>
</evidence>
<dbReference type="Pfam" id="PF07849">
    <property type="entry name" value="DUF1641"/>
    <property type="match status" value="1"/>
</dbReference>
<reference evidence="1 2" key="1">
    <citation type="submission" date="2024-02" db="EMBL/GenBank/DDBJ databases">
        <title>Haloferula sargassicola NBRC 104335.</title>
        <authorList>
            <person name="Ichikawa N."/>
            <person name="Katano-Makiyama Y."/>
            <person name="Hidaka K."/>
        </authorList>
    </citation>
    <scope>NUCLEOTIDE SEQUENCE [LARGE SCALE GENOMIC DNA]</scope>
    <source>
        <strain evidence="1 2">NBRC 104335</strain>
    </source>
</reference>
<dbReference type="PANTHER" id="PTHR38433">
    <property type="match status" value="1"/>
</dbReference>
<dbReference type="Proteomes" id="UP001476282">
    <property type="component" value="Unassembled WGS sequence"/>
</dbReference>
<sequence length="144" mass="15633">MAQELDYQAPPARLPGAHAEWEHLLQTLHETGALRTMTDFTARADKVMEVALDQLNSDSGRKLISAVLALGKVLTELPPDGLERLTHGVREGLGESRDSLEGDPPGTLALVRMLHEPETRRAIGGLLALLRGVGRHLHPPSDES</sequence>